<evidence type="ECO:0000256" key="1">
    <source>
        <dbReference type="ARBA" id="ARBA00004167"/>
    </source>
</evidence>
<dbReference type="Proteomes" id="UP000818029">
    <property type="component" value="Chromosome D11"/>
</dbReference>
<dbReference type="SUPFAM" id="SSF48264">
    <property type="entry name" value="Cytochrome P450"/>
    <property type="match status" value="1"/>
</dbReference>
<evidence type="ECO:0000256" key="12">
    <source>
        <dbReference type="RuleBase" id="RU000461"/>
    </source>
</evidence>
<comment type="cofactor">
    <cofactor evidence="11">
        <name>heme</name>
        <dbReference type="ChEBI" id="CHEBI:30413"/>
    </cofactor>
</comment>
<feature type="binding site" description="axial binding residue" evidence="11">
    <location>
        <position position="466"/>
    </location>
    <ligand>
        <name>heme</name>
        <dbReference type="ChEBI" id="CHEBI:30413"/>
    </ligand>
    <ligandPart>
        <name>Fe</name>
        <dbReference type="ChEBI" id="CHEBI:18248"/>
    </ligandPart>
</feature>
<keyword evidence="4 13" id="KW-0812">Transmembrane</keyword>
<evidence type="ECO:0000256" key="4">
    <source>
        <dbReference type="ARBA" id="ARBA00022692"/>
    </source>
</evidence>
<evidence type="ECO:0000256" key="5">
    <source>
        <dbReference type="ARBA" id="ARBA00022723"/>
    </source>
</evidence>
<dbReference type="RefSeq" id="XP_016696255.2">
    <property type="nucleotide sequence ID" value="XM_016840766.2"/>
</dbReference>
<keyword evidence="10 13" id="KW-0472">Membrane</keyword>
<evidence type="ECO:0000256" key="11">
    <source>
        <dbReference type="PIRSR" id="PIRSR602401-1"/>
    </source>
</evidence>
<dbReference type="STRING" id="3635.A0A1U8K156"/>
<dbReference type="PaxDb" id="3635-A0A1U8K156"/>
<gene>
    <name evidence="15" type="primary">LOC107912548</name>
</gene>
<feature type="transmembrane region" description="Helical" evidence="13">
    <location>
        <begin position="6"/>
        <end position="27"/>
    </location>
</feature>
<sequence>MIMDLASGLPAIVVGSLGLFILYNLWWTICSHKTEGKLLVRQPSGALPFIGHLHLLRAQQTGARTLAALADKYGPVFTIRLGRSHTCVVSSPEAVKDCFTINDKVFADRPRSNAGTFLAYDHAGFGFASYGAYWLEIRKLAVVELFSVHRLALLKQVRVSEVNAFIKNLYLFCKKNEQVLNQNISVGPRLEVLVLNMMVRMIAGKRYFTGADGEVHEEAKRLIKLIKEFASVLATTAVSEVFPFLKWMDKWSNQVKSMKRISKEMESLIETWVDEHKLKKLKTEENNSNQDFIDVMLSTIKDGHAMSGHAGEKIIKATITMLIIAGIDTTAIAMTWILSNLMNNRQALKRAQQELDLKIGRDRWAEDSDMEKLNYLQAIIKETFRLYPPVPMLMPHVLREDCCVSGYHIPRGTRLFVNAWKLHRDPRVWSNPEEFEPERFLTSHRNVDVLGRNFELTPFGSGRRSCPGIKWTLQAVHLTMARLLQGFDLTTPLHAPVDMTEAQGASATMPKATPLELVLTPRLPPHLYHL</sequence>
<dbReference type="Gene3D" id="1.10.630.10">
    <property type="entry name" value="Cytochrome P450"/>
    <property type="match status" value="1"/>
</dbReference>
<evidence type="ECO:0000256" key="7">
    <source>
        <dbReference type="ARBA" id="ARBA00023002"/>
    </source>
</evidence>
<organism evidence="14 15">
    <name type="scientific">Gossypium hirsutum</name>
    <name type="common">Upland cotton</name>
    <name type="synonym">Gossypium mexicanum</name>
    <dbReference type="NCBI Taxonomy" id="3635"/>
    <lineage>
        <taxon>Eukaryota</taxon>
        <taxon>Viridiplantae</taxon>
        <taxon>Streptophyta</taxon>
        <taxon>Embryophyta</taxon>
        <taxon>Tracheophyta</taxon>
        <taxon>Spermatophyta</taxon>
        <taxon>Magnoliopsida</taxon>
        <taxon>eudicotyledons</taxon>
        <taxon>Gunneridae</taxon>
        <taxon>Pentapetalae</taxon>
        <taxon>rosids</taxon>
        <taxon>malvids</taxon>
        <taxon>Malvales</taxon>
        <taxon>Malvaceae</taxon>
        <taxon>Malvoideae</taxon>
        <taxon>Gossypium</taxon>
    </lineage>
</organism>
<keyword evidence="6 13" id="KW-1133">Transmembrane helix</keyword>
<dbReference type="GO" id="GO:0020037">
    <property type="term" value="F:heme binding"/>
    <property type="evidence" value="ECO:0007669"/>
    <property type="project" value="InterPro"/>
</dbReference>
<dbReference type="PRINTS" id="PR00463">
    <property type="entry name" value="EP450I"/>
</dbReference>
<dbReference type="GO" id="GO:0005506">
    <property type="term" value="F:iron ion binding"/>
    <property type="evidence" value="ECO:0007669"/>
    <property type="project" value="InterPro"/>
</dbReference>
<comment type="similarity">
    <text evidence="2 12">Belongs to the cytochrome P450 family.</text>
</comment>
<dbReference type="PROSITE" id="PS00086">
    <property type="entry name" value="CYTOCHROME_P450"/>
    <property type="match status" value="1"/>
</dbReference>
<dbReference type="AlphaFoldDB" id="A0A1U8K156"/>
<evidence type="ECO:0000256" key="10">
    <source>
        <dbReference type="ARBA" id="ARBA00023136"/>
    </source>
</evidence>
<reference evidence="15" key="2">
    <citation type="submission" date="2025-08" db="UniProtKB">
        <authorList>
            <consortium name="RefSeq"/>
        </authorList>
    </citation>
    <scope>IDENTIFICATION</scope>
</reference>
<dbReference type="Pfam" id="PF00067">
    <property type="entry name" value="p450"/>
    <property type="match status" value="1"/>
</dbReference>
<dbReference type="PANTHER" id="PTHR47947">
    <property type="entry name" value="CYTOCHROME P450 82C3-RELATED"/>
    <property type="match status" value="1"/>
</dbReference>
<keyword evidence="3 11" id="KW-0349">Heme</keyword>
<evidence type="ECO:0000256" key="6">
    <source>
        <dbReference type="ARBA" id="ARBA00022989"/>
    </source>
</evidence>
<keyword evidence="7 12" id="KW-0560">Oxidoreductase</keyword>
<dbReference type="PANTHER" id="PTHR47947:SF1">
    <property type="entry name" value="CYTOCHROME P450 82E3"/>
    <property type="match status" value="1"/>
</dbReference>
<evidence type="ECO:0000313" key="14">
    <source>
        <dbReference type="Proteomes" id="UP000818029"/>
    </source>
</evidence>
<dbReference type="GO" id="GO:0016020">
    <property type="term" value="C:membrane"/>
    <property type="evidence" value="ECO:0007669"/>
    <property type="project" value="UniProtKB-SubCell"/>
</dbReference>
<keyword evidence="8 11" id="KW-0408">Iron</keyword>
<evidence type="ECO:0000256" key="13">
    <source>
        <dbReference type="SAM" id="Phobius"/>
    </source>
</evidence>
<dbReference type="InterPro" id="IPR050651">
    <property type="entry name" value="Plant_Cytochrome_P450_Monoox"/>
</dbReference>
<evidence type="ECO:0000313" key="15">
    <source>
        <dbReference type="RefSeq" id="XP_016696255.2"/>
    </source>
</evidence>
<dbReference type="KEGG" id="ghi:107912548"/>
<proteinExistence type="inferred from homology"/>
<protein>
    <submittedName>
        <fullName evidence="15">Cytochrome P450 CYP82D47</fullName>
    </submittedName>
</protein>
<accession>A0A1U8K156</accession>
<dbReference type="InterPro" id="IPR002401">
    <property type="entry name" value="Cyt_P450_E_grp-I"/>
</dbReference>
<dbReference type="GeneID" id="107912548"/>
<evidence type="ECO:0000256" key="2">
    <source>
        <dbReference type="ARBA" id="ARBA00010617"/>
    </source>
</evidence>
<dbReference type="InterPro" id="IPR017972">
    <property type="entry name" value="Cyt_P450_CS"/>
</dbReference>
<keyword evidence="14" id="KW-1185">Reference proteome</keyword>
<keyword evidence="9 12" id="KW-0503">Monooxygenase</keyword>
<evidence type="ECO:0000256" key="8">
    <source>
        <dbReference type="ARBA" id="ARBA00023004"/>
    </source>
</evidence>
<comment type="subcellular location">
    <subcellularLocation>
        <location evidence="1">Membrane</location>
        <topology evidence="1">Single-pass membrane protein</topology>
    </subcellularLocation>
</comment>
<dbReference type="InterPro" id="IPR001128">
    <property type="entry name" value="Cyt_P450"/>
</dbReference>
<dbReference type="PRINTS" id="PR00385">
    <property type="entry name" value="P450"/>
</dbReference>
<evidence type="ECO:0000256" key="9">
    <source>
        <dbReference type="ARBA" id="ARBA00023033"/>
    </source>
</evidence>
<evidence type="ECO:0000256" key="3">
    <source>
        <dbReference type="ARBA" id="ARBA00022617"/>
    </source>
</evidence>
<keyword evidence="5 11" id="KW-0479">Metal-binding</keyword>
<dbReference type="InterPro" id="IPR036396">
    <property type="entry name" value="Cyt_P450_sf"/>
</dbReference>
<reference evidence="14" key="1">
    <citation type="journal article" date="2020" name="Nat. Genet.">
        <title>Genomic diversifications of five Gossypium allopolyploid species and their impact on cotton improvement.</title>
        <authorList>
            <person name="Chen Z.J."/>
            <person name="Sreedasyam A."/>
            <person name="Ando A."/>
            <person name="Song Q."/>
            <person name="De Santiago L.M."/>
            <person name="Hulse-Kemp A.M."/>
            <person name="Ding M."/>
            <person name="Ye W."/>
            <person name="Kirkbride R.C."/>
            <person name="Jenkins J."/>
            <person name="Plott C."/>
            <person name="Lovell J."/>
            <person name="Lin Y.M."/>
            <person name="Vaughn R."/>
            <person name="Liu B."/>
            <person name="Simpson S."/>
            <person name="Scheffler B.E."/>
            <person name="Wen L."/>
            <person name="Saski C.A."/>
            <person name="Grover C.E."/>
            <person name="Hu G."/>
            <person name="Conover J.L."/>
            <person name="Carlson J.W."/>
            <person name="Shu S."/>
            <person name="Boston L.B."/>
            <person name="Williams M."/>
            <person name="Peterson D.G."/>
            <person name="McGee K."/>
            <person name="Jones D.C."/>
            <person name="Wendel J.F."/>
            <person name="Stelly D.M."/>
            <person name="Grimwood J."/>
            <person name="Schmutz J."/>
        </authorList>
    </citation>
    <scope>NUCLEOTIDE SEQUENCE [LARGE SCALE GENOMIC DNA]</scope>
    <source>
        <strain evidence="14">cv. TM-1</strain>
    </source>
</reference>
<dbReference type="GO" id="GO:0016709">
    <property type="term" value="F:oxidoreductase activity, acting on paired donors, with incorporation or reduction of molecular oxygen, NAD(P)H as one donor, and incorporation of one atom of oxygen"/>
    <property type="evidence" value="ECO:0007669"/>
    <property type="project" value="UniProtKB-ARBA"/>
</dbReference>
<dbReference type="GO" id="GO:0004497">
    <property type="term" value="F:monooxygenase activity"/>
    <property type="evidence" value="ECO:0000318"/>
    <property type="project" value="GO_Central"/>
</dbReference>
<name>A0A1U8K156_GOSHI</name>